<accession>A0AAD9HM69</accession>
<dbReference type="EMBL" id="MU842847">
    <property type="protein sequence ID" value="KAK2030812.1"/>
    <property type="molecule type" value="Genomic_DNA"/>
</dbReference>
<dbReference type="Gene3D" id="1.20.58.340">
    <property type="entry name" value="Magnesium transport protein CorA, transmembrane region"/>
    <property type="match status" value="1"/>
</dbReference>
<evidence type="ECO:0000256" key="3">
    <source>
        <dbReference type="ARBA" id="ARBA00022989"/>
    </source>
</evidence>
<comment type="caution">
    <text evidence="6">The sequence shown here is derived from an EMBL/GenBank/DDBJ whole genome shotgun (WGS) entry which is preliminary data.</text>
</comment>
<dbReference type="Proteomes" id="UP001232148">
    <property type="component" value="Unassembled WGS sequence"/>
</dbReference>
<evidence type="ECO:0000313" key="7">
    <source>
        <dbReference type="Proteomes" id="UP001232148"/>
    </source>
</evidence>
<evidence type="ECO:0000256" key="5">
    <source>
        <dbReference type="SAM" id="Phobius"/>
    </source>
</evidence>
<dbReference type="SUPFAM" id="SSF144083">
    <property type="entry name" value="Magnesium transport protein CorA, transmembrane region"/>
    <property type="match status" value="1"/>
</dbReference>
<comment type="subcellular location">
    <subcellularLocation>
        <location evidence="1">Membrane</location>
        <topology evidence="1">Multi-pass membrane protein</topology>
    </subcellularLocation>
</comment>
<name>A0AAD9HM69_9PEZI</name>
<keyword evidence="7" id="KW-1185">Reference proteome</keyword>
<organism evidence="6 7">
    <name type="scientific">Colletotrichum zoysiae</name>
    <dbReference type="NCBI Taxonomy" id="1216348"/>
    <lineage>
        <taxon>Eukaryota</taxon>
        <taxon>Fungi</taxon>
        <taxon>Dikarya</taxon>
        <taxon>Ascomycota</taxon>
        <taxon>Pezizomycotina</taxon>
        <taxon>Sordariomycetes</taxon>
        <taxon>Hypocreomycetidae</taxon>
        <taxon>Glomerellales</taxon>
        <taxon>Glomerellaceae</taxon>
        <taxon>Colletotrichum</taxon>
        <taxon>Colletotrichum graminicola species complex</taxon>
    </lineage>
</organism>
<reference evidence="6" key="1">
    <citation type="submission" date="2021-06" db="EMBL/GenBank/DDBJ databases">
        <title>Comparative genomics, transcriptomics and evolutionary studies reveal genomic signatures of adaptation to plant cell wall in hemibiotrophic fungi.</title>
        <authorList>
            <consortium name="DOE Joint Genome Institute"/>
            <person name="Baroncelli R."/>
            <person name="Diaz J.F."/>
            <person name="Benocci T."/>
            <person name="Peng M."/>
            <person name="Battaglia E."/>
            <person name="Haridas S."/>
            <person name="Andreopoulos W."/>
            <person name="Labutti K."/>
            <person name="Pangilinan J."/>
            <person name="Floch G.L."/>
            <person name="Makela M.R."/>
            <person name="Henrissat B."/>
            <person name="Grigoriev I.V."/>
            <person name="Crouch J.A."/>
            <person name="De Vries R.P."/>
            <person name="Sukno S.A."/>
            <person name="Thon M.R."/>
        </authorList>
    </citation>
    <scope>NUCLEOTIDE SEQUENCE</scope>
    <source>
        <strain evidence="6">MAFF235873</strain>
    </source>
</reference>
<proteinExistence type="predicted"/>
<feature type="transmembrane region" description="Helical" evidence="5">
    <location>
        <begin position="463"/>
        <end position="484"/>
    </location>
</feature>
<evidence type="ECO:0000256" key="4">
    <source>
        <dbReference type="ARBA" id="ARBA00023136"/>
    </source>
</evidence>
<feature type="transmembrane region" description="Helical" evidence="5">
    <location>
        <begin position="496"/>
        <end position="518"/>
    </location>
</feature>
<sequence length="530" mass="59303">MEAVALASNVIAALDLFHKLILHPRLFLNALLDTFGVAIRQGDPTDHWSPVDSVGVTTETWAYIQVPADYGTGCDASTHGQEPPNDGSNQLPQQRETLAEIKVSRPWETYLQHTPPEGISNPSNLLASSLGMLPLRKTFQPNALCCLNTFGLCSTDPPLILMRIERDLAFHANLTGRPTAVVTSRTFIDKMKSKDHHADTGVATQAFIHQFRQLDRIYEKWKNISNWTEIVTLQYYHTNLLLYAQFLLEYDQKCLEPRRLQYDPRRFKVKEWHMRSIVEDAYRLNQFRTTGNQILTTIEALADIAGVAAKSVAFGPPSPQDGPAEAESTTFHPTAIIIFHCREVKAILDELDSNIENDLKLLNLSREIGQTNSVKRLTLLATIFLPLSLAAGILSMQTRFRDLGVLIYDFFGVVVISLAFLFLILLGLTVYDFVTGRLDELEETRPGGNPLLPRRTLKASRRLTIVTWAFLAAVGLFILASFVIGMFKDTDLGAKILGIGMAVILGIPYYVVCILLVLRTLKKTLRIGQI</sequence>
<dbReference type="InterPro" id="IPR045863">
    <property type="entry name" value="CorA_TM1_TM2"/>
</dbReference>
<evidence type="ECO:0000313" key="6">
    <source>
        <dbReference type="EMBL" id="KAK2030812.1"/>
    </source>
</evidence>
<protein>
    <submittedName>
        <fullName evidence="6">Uncharacterized protein</fullName>
    </submittedName>
</protein>
<feature type="transmembrane region" description="Helical" evidence="5">
    <location>
        <begin position="377"/>
        <end position="398"/>
    </location>
</feature>
<evidence type="ECO:0000256" key="2">
    <source>
        <dbReference type="ARBA" id="ARBA00022692"/>
    </source>
</evidence>
<keyword evidence="2 5" id="KW-0812">Transmembrane</keyword>
<keyword evidence="3 5" id="KW-1133">Transmembrane helix</keyword>
<gene>
    <name evidence="6" type="ORF">LX32DRAFT_637870</name>
</gene>
<dbReference type="GO" id="GO:0016020">
    <property type="term" value="C:membrane"/>
    <property type="evidence" value="ECO:0007669"/>
    <property type="project" value="UniProtKB-SubCell"/>
</dbReference>
<keyword evidence="4 5" id="KW-0472">Membrane</keyword>
<feature type="transmembrane region" description="Helical" evidence="5">
    <location>
        <begin position="410"/>
        <end position="431"/>
    </location>
</feature>
<dbReference type="AlphaFoldDB" id="A0AAD9HM69"/>
<evidence type="ECO:0000256" key="1">
    <source>
        <dbReference type="ARBA" id="ARBA00004141"/>
    </source>
</evidence>